<keyword evidence="2" id="KW-0004">4Fe-4S</keyword>
<keyword evidence="12" id="KW-1185">Reference proteome</keyword>
<keyword evidence="7" id="KW-0411">Iron-sulfur</keyword>
<keyword evidence="4" id="KW-0479">Metal-binding</keyword>
<dbReference type="PANTHER" id="PTHR32439">
    <property type="entry name" value="FERREDOXIN--NITRITE REDUCTASE, CHLOROPLASTIC"/>
    <property type="match status" value="1"/>
</dbReference>
<evidence type="ECO:0000256" key="3">
    <source>
        <dbReference type="ARBA" id="ARBA00022617"/>
    </source>
</evidence>
<keyword evidence="6" id="KW-0408">Iron</keyword>
<evidence type="ECO:0000256" key="2">
    <source>
        <dbReference type="ARBA" id="ARBA00022485"/>
    </source>
</evidence>
<dbReference type="Gene3D" id="3.30.413.10">
    <property type="entry name" value="Sulfite Reductase Hemoprotein, domain 1"/>
    <property type="match status" value="2"/>
</dbReference>
<dbReference type="SUPFAM" id="SSF56014">
    <property type="entry name" value="Nitrite and sulphite reductase 4Fe-4S domain-like"/>
    <property type="match status" value="2"/>
</dbReference>
<evidence type="ECO:0000256" key="1">
    <source>
        <dbReference type="ARBA" id="ARBA00010429"/>
    </source>
</evidence>
<reference evidence="11 12" key="1">
    <citation type="submission" date="2022-09" db="EMBL/GenBank/DDBJ databases">
        <authorList>
            <person name="Kop L."/>
        </authorList>
    </citation>
    <scope>NUCLEOTIDE SEQUENCE [LARGE SCALE GENOMIC DNA]</scope>
    <source>
        <strain evidence="11 12">347</strain>
    </source>
</reference>
<evidence type="ECO:0000256" key="6">
    <source>
        <dbReference type="ARBA" id="ARBA00023004"/>
    </source>
</evidence>
<dbReference type="SUPFAM" id="SSF55124">
    <property type="entry name" value="Nitrite/Sulfite reductase N-terminal domain-like"/>
    <property type="match status" value="2"/>
</dbReference>
<proteinExistence type="inferred from homology"/>
<organism evidence="11 12">
    <name type="scientific">Nitrospina watsonii</name>
    <dbReference type="NCBI Taxonomy" id="1323948"/>
    <lineage>
        <taxon>Bacteria</taxon>
        <taxon>Pseudomonadati</taxon>
        <taxon>Nitrospinota/Tectimicrobiota group</taxon>
        <taxon>Nitrospinota</taxon>
        <taxon>Nitrospinia</taxon>
        <taxon>Nitrospinales</taxon>
        <taxon>Nitrospinaceae</taxon>
        <taxon>Nitrospina</taxon>
    </lineage>
</organism>
<evidence type="ECO:0000256" key="7">
    <source>
        <dbReference type="ARBA" id="ARBA00023014"/>
    </source>
</evidence>
<dbReference type="PRINTS" id="PR00397">
    <property type="entry name" value="SIROHAEM"/>
</dbReference>
<dbReference type="Proteomes" id="UP001157733">
    <property type="component" value="Chromosome"/>
</dbReference>
<dbReference type="InterPro" id="IPR006067">
    <property type="entry name" value="NO2/SO3_Rdtase_4Fe4S_dom"/>
</dbReference>
<dbReference type="InterPro" id="IPR006066">
    <property type="entry name" value="NO2/SO3_Rdtase_FeS/sirohaem_BS"/>
</dbReference>
<feature type="domain" description="Nitrite/Sulfite reductase ferredoxin-like" evidence="10">
    <location>
        <begin position="49"/>
        <end position="111"/>
    </location>
</feature>
<dbReference type="InterPro" id="IPR051329">
    <property type="entry name" value="NIR_SIR_4Fe-4S"/>
</dbReference>
<dbReference type="GO" id="GO:0048307">
    <property type="term" value="F:ferredoxin-nitrite reductase activity"/>
    <property type="evidence" value="ECO:0007669"/>
    <property type="project" value="UniProtKB-EC"/>
</dbReference>
<dbReference type="Pfam" id="PF03460">
    <property type="entry name" value="NIR_SIR_ferr"/>
    <property type="match status" value="2"/>
</dbReference>
<evidence type="ECO:0000256" key="4">
    <source>
        <dbReference type="ARBA" id="ARBA00022723"/>
    </source>
</evidence>
<keyword evidence="3" id="KW-0349">Heme</keyword>
<feature type="region of interest" description="Disordered" evidence="8">
    <location>
        <begin position="496"/>
        <end position="542"/>
    </location>
</feature>
<evidence type="ECO:0000259" key="9">
    <source>
        <dbReference type="Pfam" id="PF01077"/>
    </source>
</evidence>
<feature type="compositionally biased region" description="Basic residues" evidence="8">
    <location>
        <begin position="498"/>
        <end position="507"/>
    </location>
</feature>
<feature type="domain" description="Nitrite/sulphite reductase 4Fe-4S" evidence="9">
    <location>
        <begin position="122"/>
        <end position="275"/>
    </location>
</feature>
<evidence type="ECO:0000259" key="10">
    <source>
        <dbReference type="Pfam" id="PF03460"/>
    </source>
</evidence>
<dbReference type="InterPro" id="IPR036136">
    <property type="entry name" value="Nit/Sulf_reduc_fer-like_dom_sf"/>
</dbReference>
<dbReference type="InterPro" id="IPR045854">
    <property type="entry name" value="NO2/SO3_Rdtase_4Fe4S_sf"/>
</dbReference>
<evidence type="ECO:0000313" key="12">
    <source>
        <dbReference type="Proteomes" id="UP001157733"/>
    </source>
</evidence>
<keyword evidence="5 11" id="KW-0560">Oxidoreductase</keyword>
<evidence type="ECO:0000313" key="11">
    <source>
        <dbReference type="EMBL" id="CAI2717025.1"/>
    </source>
</evidence>
<evidence type="ECO:0000256" key="8">
    <source>
        <dbReference type="SAM" id="MobiDB-lite"/>
    </source>
</evidence>
<sequence>MNKIEELKLEKDGLDIKADIARFAKEGWDCISEDDLARLKWYGLFLRKPTPGFFMLRVRIPNGYVPSYQLKALAHIAGHFGNGQIDITTRQQVQLRHLKIDDVPAVFDLMDSVGLTSIQTGMDNVRNIMGCPVGGLHPKEVLNAFPVIEAMNEYFLGNREFSNLPRKFNIAVTGCPDSCIHTETQDLALVPASREENGETVYGFNLLVGGKIGSGGYRIASPLDVFVKADEAVEVSAEVVALYRDYGYRDVRTRNRLAFLIEDWGETKFREMLVRALDRDLSPAGEDLRNDHENLHIGIYRQKQPSMNYVGMKVPVGRMDHTRMEKLAVLAEKYGNGEVRLSPANSVIVPNISDKKLGDFLEEPLLKEFDYNPNALIKGLVSCVGKDYCGMATIETKGTAMEVAKKLEDKLDGIRPITMNWSGCPAGCGNHLVADVGLIGKRARVDGKTVDAVDVFVGGRSGKYPAPALKILEDIPCDKLPDVLAQILPYHAREKMHPVKNYKKKKKPNAESRPNRSSNAPVNKANADAPSRLHATDPVLKN</sequence>
<dbReference type="EC" id="1.7.7.1" evidence="11"/>
<accession>A0ABM9HA94</accession>
<dbReference type="RefSeq" id="WP_282009999.1">
    <property type="nucleotide sequence ID" value="NZ_OX336137.1"/>
</dbReference>
<name>A0ABM9HA94_9BACT</name>
<dbReference type="InterPro" id="IPR005117">
    <property type="entry name" value="NiRdtase/SiRdtase_haem-b_fer"/>
</dbReference>
<dbReference type="Gene3D" id="3.90.480.20">
    <property type="match status" value="1"/>
</dbReference>
<dbReference type="PANTHER" id="PTHR32439:SF0">
    <property type="entry name" value="FERREDOXIN--NITRITE REDUCTASE, CHLOROPLASTIC"/>
    <property type="match status" value="1"/>
</dbReference>
<feature type="domain" description="Nitrite/Sulfite reductase ferredoxin-like" evidence="10">
    <location>
        <begin position="300"/>
        <end position="364"/>
    </location>
</feature>
<gene>
    <name evidence="11" type="primary">nirA</name>
    <name evidence="11" type="ORF">NSPWAT_0166</name>
</gene>
<dbReference type="EMBL" id="OX336137">
    <property type="protein sequence ID" value="CAI2717025.1"/>
    <property type="molecule type" value="Genomic_DNA"/>
</dbReference>
<protein>
    <submittedName>
        <fullName evidence="11">Ferredoxin--nitrite reductase</fullName>
        <ecNumber evidence="11">1.7.7.1</ecNumber>
    </submittedName>
</protein>
<dbReference type="Pfam" id="PF01077">
    <property type="entry name" value="NIR_SIR"/>
    <property type="match status" value="1"/>
</dbReference>
<evidence type="ECO:0000256" key="5">
    <source>
        <dbReference type="ARBA" id="ARBA00023002"/>
    </source>
</evidence>
<comment type="similarity">
    <text evidence="1">Belongs to the nitrite and sulfite reductase 4Fe-4S domain family.</text>
</comment>
<dbReference type="PROSITE" id="PS00365">
    <property type="entry name" value="NIR_SIR"/>
    <property type="match status" value="2"/>
</dbReference>